<dbReference type="AlphaFoldDB" id="A0A4C1V2E2"/>
<evidence type="ECO:0000313" key="2">
    <source>
        <dbReference type="Proteomes" id="UP000299102"/>
    </source>
</evidence>
<accession>A0A4C1V2E2</accession>
<sequence length="111" mass="12677">MTCSACAATRMERSICTPRYLTLFCHYTSCPRSISFDDMVRCWPVKKTAVFVIFMATRYLSSQSGSRSRTLWSLATAKSARRNEHCRLHIMPARCPPPSLSISLREWGCHP</sequence>
<keyword evidence="2" id="KW-1185">Reference proteome</keyword>
<dbReference type="Proteomes" id="UP000299102">
    <property type="component" value="Unassembled WGS sequence"/>
</dbReference>
<proteinExistence type="predicted"/>
<reference evidence="1 2" key="1">
    <citation type="journal article" date="2019" name="Commun. Biol.">
        <title>The bagworm genome reveals a unique fibroin gene that provides high tensile strength.</title>
        <authorList>
            <person name="Kono N."/>
            <person name="Nakamura H."/>
            <person name="Ohtoshi R."/>
            <person name="Tomita M."/>
            <person name="Numata K."/>
            <person name="Arakawa K."/>
        </authorList>
    </citation>
    <scope>NUCLEOTIDE SEQUENCE [LARGE SCALE GENOMIC DNA]</scope>
</reference>
<comment type="caution">
    <text evidence="1">The sequence shown here is derived from an EMBL/GenBank/DDBJ whole genome shotgun (WGS) entry which is preliminary data.</text>
</comment>
<protein>
    <submittedName>
        <fullName evidence="1">Uncharacterized protein</fullName>
    </submittedName>
</protein>
<dbReference type="EMBL" id="BGZK01000260">
    <property type="protein sequence ID" value="GBP32462.1"/>
    <property type="molecule type" value="Genomic_DNA"/>
</dbReference>
<gene>
    <name evidence="1" type="ORF">EVAR_24626_1</name>
</gene>
<organism evidence="1 2">
    <name type="scientific">Eumeta variegata</name>
    <name type="common">Bagworm moth</name>
    <name type="synonym">Eumeta japonica</name>
    <dbReference type="NCBI Taxonomy" id="151549"/>
    <lineage>
        <taxon>Eukaryota</taxon>
        <taxon>Metazoa</taxon>
        <taxon>Ecdysozoa</taxon>
        <taxon>Arthropoda</taxon>
        <taxon>Hexapoda</taxon>
        <taxon>Insecta</taxon>
        <taxon>Pterygota</taxon>
        <taxon>Neoptera</taxon>
        <taxon>Endopterygota</taxon>
        <taxon>Lepidoptera</taxon>
        <taxon>Glossata</taxon>
        <taxon>Ditrysia</taxon>
        <taxon>Tineoidea</taxon>
        <taxon>Psychidae</taxon>
        <taxon>Oiketicinae</taxon>
        <taxon>Eumeta</taxon>
    </lineage>
</organism>
<name>A0A4C1V2E2_EUMVA</name>
<evidence type="ECO:0000313" key="1">
    <source>
        <dbReference type="EMBL" id="GBP32462.1"/>
    </source>
</evidence>